<keyword evidence="2" id="KW-0378">Hydrolase</keyword>
<dbReference type="RefSeq" id="WP_380903331.1">
    <property type="nucleotide sequence ID" value="NZ_JBHUEG010000001.1"/>
</dbReference>
<feature type="domain" description="Glycoside hydrolase family 2 immunoglobulin-like beta-sandwich" evidence="4">
    <location>
        <begin position="212"/>
        <end position="308"/>
    </location>
</feature>
<evidence type="ECO:0000259" key="7">
    <source>
        <dbReference type="Pfam" id="PF22666"/>
    </source>
</evidence>
<feature type="domain" description="Glycoside hydrolase family 2" evidence="6">
    <location>
        <begin position="699"/>
        <end position="793"/>
    </location>
</feature>
<dbReference type="PANTHER" id="PTHR42732:SF1">
    <property type="entry name" value="BETA-MANNOSIDASE"/>
    <property type="match status" value="1"/>
</dbReference>
<dbReference type="Gene3D" id="3.20.20.80">
    <property type="entry name" value="Glycosidases"/>
    <property type="match status" value="1"/>
</dbReference>
<feature type="domain" description="Beta-mannosidase-like galactose-binding" evidence="7">
    <location>
        <begin position="77"/>
        <end position="164"/>
    </location>
</feature>
<dbReference type="InterPro" id="IPR051913">
    <property type="entry name" value="GH2_Domain-Containing"/>
</dbReference>
<dbReference type="InterPro" id="IPR013783">
    <property type="entry name" value="Ig-like_fold"/>
</dbReference>
<evidence type="ECO:0000259" key="5">
    <source>
        <dbReference type="Pfam" id="PF16355"/>
    </source>
</evidence>
<dbReference type="Pfam" id="PF18565">
    <property type="entry name" value="Glyco_hydro2_C5"/>
    <property type="match status" value="1"/>
</dbReference>
<dbReference type="InterPro" id="IPR008979">
    <property type="entry name" value="Galactose-bd-like_sf"/>
</dbReference>
<evidence type="ECO:0000256" key="2">
    <source>
        <dbReference type="ARBA" id="ARBA00022801"/>
    </source>
</evidence>
<dbReference type="InterPro" id="IPR017853">
    <property type="entry name" value="GH"/>
</dbReference>
<dbReference type="Gene3D" id="2.60.40.10">
    <property type="entry name" value="Immunoglobulins"/>
    <property type="match status" value="3"/>
</dbReference>
<dbReference type="Gene3D" id="2.60.120.260">
    <property type="entry name" value="Galactose-binding domain-like"/>
    <property type="match status" value="2"/>
</dbReference>
<dbReference type="InterPro" id="IPR032311">
    <property type="entry name" value="DUF4982"/>
</dbReference>
<protein>
    <submittedName>
        <fullName evidence="8">Sugar-binding domain-containing protein</fullName>
    </submittedName>
</protein>
<proteinExistence type="inferred from homology"/>
<dbReference type="InterPro" id="IPR006102">
    <property type="entry name" value="Ig-like_GH2"/>
</dbReference>
<name>A0ABW5KG58_9SPHI</name>
<dbReference type="SUPFAM" id="SSF51445">
    <property type="entry name" value="(Trans)glycosidases"/>
    <property type="match status" value="1"/>
</dbReference>
<dbReference type="Proteomes" id="UP001597545">
    <property type="component" value="Unassembled WGS sequence"/>
</dbReference>
<keyword evidence="3" id="KW-0326">Glycosidase</keyword>
<dbReference type="Pfam" id="PF16355">
    <property type="entry name" value="DUF4982"/>
    <property type="match status" value="1"/>
</dbReference>
<reference evidence="9" key="1">
    <citation type="journal article" date="2019" name="Int. J. Syst. Evol. Microbiol.">
        <title>The Global Catalogue of Microorganisms (GCM) 10K type strain sequencing project: providing services to taxonomists for standard genome sequencing and annotation.</title>
        <authorList>
            <consortium name="The Broad Institute Genomics Platform"/>
            <consortium name="The Broad Institute Genome Sequencing Center for Infectious Disease"/>
            <person name="Wu L."/>
            <person name="Ma J."/>
        </authorList>
    </citation>
    <scope>NUCLEOTIDE SEQUENCE [LARGE SCALE GENOMIC DNA]</scope>
    <source>
        <strain evidence="9">KCTC 42662</strain>
    </source>
</reference>
<organism evidence="8 9">
    <name type="scientific">Sphingobacterium suaedae</name>
    <dbReference type="NCBI Taxonomy" id="1686402"/>
    <lineage>
        <taxon>Bacteria</taxon>
        <taxon>Pseudomonadati</taxon>
        <taxon>Bacteroidota</taxon>
        <taxon>Sphingobacteriia</taxon>
        <taxon>Sphingobacteriales</taxon>
        <taxon>Sphingobacteriaceae</taxon>
        <taxon>Sphingobacterium</taxon>
    </lineage>
</organism>
<evidence type="ECO:0000256" key="3">
    <source>
        <dbReference type="ARBA" id="ARBA00023295"/>
    </source>
</evidence>
<dbReference type="InterPro" id="IPR036156">
    <property type="entry name" value="Beta-gal/glucu_dom_sf"/>
</dbReference>
<dbReference type="InterPro" id="IPR040605">
    <property type="entry name" value="Glyco_hydro2_dom5"/>
</dbReference>
<comment type="caution">
    <text evidence="8">The sequence shown here is derived from an EMBL/GenBank/DDBJ whole genome shotgun (WGS) entry which is preliminary data.</text>
</comment>
<evidence type="ECO:0000259" key="6">
    <source>
        <dbReference type="Pfam" id="PF18565"/>
    </source>
</evidence>
<dbReference type="Pfam" id="PF00703">
    <property type="entry name" value="Glyco_hydro_2"/>
    <property type="match status" value="1"/>
</dbReference>
<keyword evidence="9" id="KW-1185">Reference proteome</keyword>
<dbReference type="EMBL" id="JBHULR010000004">
    <property type="protein sequence ID" value="MFD2547997.1"/>
    <property type="molecule type" value="Genomic_DNA"/>
</dbReference>
<accession>A0ABW5KG58</accession>
<dbReference type="SUPFAM" id="SSF49785">
    <property type="entry name" value="Galactose-binding domain-like"/>
    <property type="match status" value="1"/>
</dbReference>
<evidence type="ECO:0000259" key="4">
    <source>
        <dbReference type="Pfam" id="PF00703"/>
    </source>
</evidence>
<dbReference type="PANTHER" id="PTHR42732">
    <property type="entry name" value="BETA-GALACTOSIDASE"/>
    <property type="match status" value="1"/>
</dbReference>
<gene>
    <name evidence="8" type="ORF">ACFSR5_10120</name>
</gene>
<evidence type="ECO:0000256" key="1">
    <source>
        <dbReference type="ARBA" id="ARBA00007401"/>
    </source>
</evidence>
<evidence type="ECO:0000313" key="8">
    <source>
        <dbReference type="EMBL" id="MFD2547997.1"/>
    </source>
</evidence>
<evidence type="ECO:0000313" key="9">
    <source>
        <dbReference type="Proteomes" id="UP001597545"/>
    </source>
</evidence>
<sequence length="984" mass="111307">MRLHILFGCLLSTCILLVCGQERKVLSFNAGWRYHIGDVEQAALPNLDDRDWTPVTLPAAWNEDEAFAKPIHEHSTAVVWYRKKFTLPKQYPLDNIFLEFEGVRFGAEIYVNGKFVGRHENGVMAFGLDISNYIYADADNTVAVRTDNSWRYREKSSNSTYQWNDKNFNANYGGIPKNVWIHFKGTLYQTLPLYANLGTVGTYVYAKNIDIAKRRLDLHVESEIKNTGKMPVKGEFVIDVRDAENKMVKTFSSKFSIGVGSEQVVTAYSALDQVNFWNWGYGYLYTVTSKLVVDGQVVDQVDTKTGFRKTAFKEGMVFLNDQVLMMKGYAQRTSNEWPAVGLSVAPWLSDYSNKLMVESHANLVRWMHVAPWRQDVESCDRVGLLQMLPAGDAERDVEGRRWEQRTEVMRDAIIYYRNNPSVLFYESGNESISEAHMAEMKAIRDRYDPHGGRAIGSREMLDSKIAEYGGEMLYINKSAKHPMIATEYMRDEGLRKYWDEYTYPFHKEGDGPLYKGNDASDYNRNQDQHALETVRRWWEYWKVRPGTGTRVSSGGVNIIFSDSNTHYRGKENYRRSGEVDAMRIPKDGFYAHQVMWDGWVDADPKGLHIIGHWNYQEGTKKDIRVVSAGERVELLVNGASVGFGKRSHQFVFTFPDILYEAGELKARSYNVNGMLLNEKVLRTAGEPYALKLHYKHGDNGLFADGNDMVLVEVEVVDKNGQRCPTATHMVDFSWDGPMDWRGGIAQGPGNYILSESLPVEAGVNRVLLRTRYGKAGKTTVRAQANGLQPAQIEWTVRPIDSVGGLFVKLSKEGLPSNVDRGPGLDEPALTITRRSLPIASVSAGANAQQGTASFDDNELSDWVNDGSLQHAWIEYTLAKAADIDEIDLKLNNFRSRAYPLQVFVDDKLVYDGETATTLGYYTLALPRTRGRRIKIQLKGSSYVMDENKHAEIGGKKLDDGVARNDANAKGTLSIIEIDIYSKLK</sequence>
<dbReference type="InterPro" id="IPR054593">
    <property type="entry name" value="Beta-mannosidase-like_N2"/>
</dbReference>
<comment type="similarity">
    <text evidence="1">Belongs to the glycosyl hydrolase 2 family.</text>
</comment>
<dbReference type="Pfam" id="PF22666">
    <property type="entry name" value="Glyco_hydro_2_N2"/>
    <property type="match status" value="1"/>
</dbReference>
<dbReference type="SUPFAM" id="SSF49303">
    <property type="entry name" value="beta-Galactosidase/glucuronidase domain"/>
    <property type="match status" value="1"/>
</dbReference>
<feature type="domain" description="DUF4982" evidence="5">
    <location>
        <begin position="618"/>
        <end position="673"/>
    </location>
</feature>